<accession>A0A2C9VU90</accession>
<name>A0A2C9VU90_MANES</name>
<reference evidence="1" key="1">
    <citation type="submission" date="2016-02" db="EMBL/GenBank/DDBJ databases">
        <title>WGS assembly of Manihot esculenta.</title>
        <authorList>
            <person name="Bredeson J.V."/>
            <person name="Prochnik S.E."/>
            <person name="Lyons J.B."/>
            <person name="Schmutz J."/>
            <person name="Grimwood J."/>
            <person name="Vrebalov J."/>
            <person name="Bart R.S."/>
            <person name="Amuge T."/>
            <person name="Ferguson M.E."/>
            <person name="Green R."/>
            <person name="Putnam N."/>
            <person name="Stites J."/>
            <person name="Rounsley S."/>
            <person name="Rokhsar D.S."/>
        </authorList>
    </citation>
    <scope>NUCLEOTIDE SEQUENCE [LARGE SCALE GENOMIC DNA]</scope>
    <source>
        <tissue evidence="1">Leaf</tissue>
    </source>
</reference>
<organism evidence="1">
    <name type="scientific">Manihot esculenta</name>
    <name type="common">Cassava</name>
    <name type="synonym">Jatropha manihot</name>
    <dbReference type="NCBI Taxonomy" id="3983"/>
    <lineage>
        <taxon>Eukaryota</taxon>
        <taxon>Viridiplantae</taxon>
        <taxon>Streptophyta</taxon>
        <taxon>Embryophyta</taxon>
        <taxon>Tracheophyta</taxon>
        <taxon>Spermatophyta</taxon>
        <taxon>Magnoliopsida</taxon>
        <taxon>eudicotyledons</taxon>
        <taxon>Gunneridae</taxon>
        <taxon>Pentapetalae</taxon>
        <taxon>rosids</taxon>
        <taxon>fabids</taxon>
        <taxon>Malpighiales</taxon>
        <taxon>Euphorbiaceae</taxon>
        <taxon>Crotonoideae</taxon>
        <taxon>Manihoteae</taxon>
        <taxon>Manihot</taxon>
    </lineage>
</organism>
<gene>
    <name evidence="1" type="ORF">MANES_05G076200</name>
</gene>
<dbReference type="EMBL" id="CM004391">
    <property type="protein sequence ID" value="OAY49700.1"/>
    <property type="molecule type" value="Genomic_DNA"/>
</dbReference>
<protein>
    <submittedName>
        <fullName evidence="1">Uncharacterized protein</fullName>
    </submittedName>
</protein>
<dbReference type="AlphaFoldDB" id="A0A2C9VU90"/>
<proteinExistence type="predicted"/>
<sequence>MQCTAPSFPLQYDLQLLMTLFQFLHFKSGICFIFTSSI</sequence>
<evidence type="ECO:0000313" key="1">
    <source>
        <dbReference type="EMBL" id="OAY49700.1"/>
    </source>
</evidence>